<reference evidence="2 3" key="1">
    <citation type="submission" date="2019-11" db="EMBL/GenBank/DDBJ databases">
        <title>Draft genome sequences of five Paenibacillus species of dairy origin.</title>
        <authorList>
            <person name="Olajide A.M."/>
            <person name="Chen S."/>
            <person name="Lapointe G."/>
        </authorList>
    </citation>
    <scope>NUCLEOTIDE SEQUENCE [LARGE SCALE GENOMIC DNA]</scope>
    <source>
        <strain evidence="2 3">2CS3</strain>
    </source>
</reference>
<dbReference type="RefSeq" id="WP_155614398.1">
    <property type="nucleotide sequence ID" value="NZ_WNZX01000005.1"/>
</dbReference>
<dbReference type="AlphaFoldDB" id="A0A7X3CT12"/>
<sequence>MDAHLSEYKDNTRKFFGKLIRDVFGFEPRYIVLEKDEVGQKLLEISKKMKETPELLHYTWWWRGGSNCPIESFDVNDGYLYMDGDRIKVKQMLVQISPIPRFDFILLNIEGEEKSQADIYDYEWAKKGYREEDEIDFDKDTFHTFRVLGKVNEKQFYYKFPYNMILTAKFGAPNNNFFSDSKLEIMLNKLMFGVISYEEFIQWYNTPLSLLKKKVDDFYSYLILNPMLGMNHEVGKLIFKNIKGLPKINIEDKVFYRARELKNMSPYSESEMWNPPAGKVPIGEGRYNHFAKSFLYLANNEETVFKEVIPPWHKTCSMARFKVVKCTNILDLRRVVHYNDDSDNLLLSLLHYILVYEGTISKHVENEYIKNEYLLPRFLADCARSNRFNGILFNSTKNPSGENLVLFDPDNLKKIGWAIMEPEPYLYSVN</sequence>
<organism evidence="2 3">
    <name type="scientific">Paenibacillus validus</name>
    <dbReference type="NCBI Taxonomy" id="44253"/>
    <lineage>
        <taxon>Bacteria</taxon>
        <taxon>Bacillati</taxon>
        <taxon>Bacillota</taxon>
        <taxon>Bacilli</taxon>
        <taxon>Bacillales</taxon>
        <taxon>Paenibacillaceae</taxon>
        <taxon>Paenibacillus</taxon>
    </lineage>
</organism>
<evidence type="ECO:0000313" key="2">
    <source>
        <dbReference type="EMBL" id="MUG70602.1"/>
    </source>
</evidence>
<gene>
    <name evidence="2" type="ORF">GNP93_07895</name>
</gene>
<evidence type="ECO:0000259" key="1">
    <source>
        <dbReference type="Pfam" id="PF08808"/>
    </source>
</evidence>
<evidence type="ECO:0000313" key="3">
    <source>
        <dbReference type="Proteomes" id="UP000450917"/>
    </source>
</evidence>
<name>A0A7X3CT12_9BACL</name>
<protein>
    <submittedName>
        <fullName evidence="2">RES domain-containing protein</fullName>
    </submittedName>
</protein>
<feature type="domain" description="RES" evidence="1">
    <location>
        <begin position="268"/>
        <end position="412"/>
    </location>
</feature>
<accession>A0A7X3CT12</accession>
<dbReference type="Proteomes" id="UP000450917">
    <property type="component" value="Unassembled WGS sequence"/>
</dbReference>
<dbReference type="Pfam" id="PF08808">
    <property type="entry name" value="RES"/>
    <property type="match status" value="1"/>
</dbReference>
<comment type="caution">
    <text evidence="2">The sequence shown here is derived from an EMBL/GenBank/DDBJ whole genome shotgun (WGS) entry which is preliminary data.</text>
</comment>
<dbReference type="EMBL" id="WNZX01000005">
    <property type="protein sequence ID" value="MUG70602.1"/>
    <property type="molecule type" value="Genomic_DNA"/>
</dbReference>
<dbReference type="InterPro" id="IPR014914">
    <property type="entry name" value="RES_dom"/>
</dbReference>
<keyword evidence="3" id="KW-1185">Reference proteome</keyword>
<proteinExistence type="predicted"/>